<comment type="caution">
    <text evidence="6">The sequence shown here is derived from an EMBL/GenBank/DDBJ whole genome shotgun (WGS) entry which is preliminary data.</text>
</comment>
<dbReference type="Proteomes" id="UP001309876">
    <property type="component" value="Unassembled WGS sequence"/>
</dbReference>
<dbReference type="InterPro" id="IPR001279">
    <property type="entry name" value="Metallo-B-lactamas"/>
</dbReference>
<organism evidence="6 7">
    <name type="scientific">Lithohypha guttulata</name>
    <dbReference type="NCBI Taxonomy" id="1690604"/>
    <lineage>
        <taxon>Eukaryota</taxon>
        <taxon>Fungi</taxon>
        <taxon>Dikarya</taxon>
        <taxon>Ascomycota</taxon>
        <taxon>Pezizomycotina</taxon>
        <taxon>Eurotiomycetes</taxon>
        <taxon>Chaetothyriomycetidae</taxon>
        <taxon>Chaetothyriales</taxon>
        <taxon>Trichomeriaceae</taxon>
        <taxon>Lithohypha</taxon>
    </lineage>
</organism>
<evidence type="ECO:0000313" key="7">
    <source>
        <dbReference type="Proteomes" id="UP001309876"/>
    </source>
</evidence>
<name>A0AAN7SV41_9EURO</name>
<gene>
    <name evidence="6" type="ORF">LTR05_007301</name>
</gene>
<dbReference type="InterPro" id="IPR036866">
    <property type="entry name" value="RibonucZ/Hydroxyglut_hydro"/>
</dbReference>
<dbReference type="CDD" id="cd07730">
    <property type="entry name" value="metallo-hydrolase-like_MBL-fold"/>
    <property type="match status" value="1"/>
</dbReference>
<dbReference type="SMART" id="SM00849">
    <property type="entry name" value="Lactamase_B"/>
    <property type="match status" value="1"/>
</dbReference>
<keyword evidence="7" id="KW-1185">Reference proteome</keyword>
<dbReference type="GO" id="GO:0016787">
    <property type="term" value="F:hydrolase activity"/>
    <property type="evidence" value="ECO:0007669"/>
    <property type="project" value="UniProtKB-KW"/>
</dbReference>
<feature type="domain" description="Metallo-beta-lactamase" evidence="5">
    <location>
        <begin position="49"/>
        <end position="263"/>
    </location>
</feature>
<dbReference type="Pfam" id="PF00753">
    <property type="entry name" value="Lactamase_B"/>
    <property type="match status" value="1"/>
</dbReference>
<proteinExistence type="inferred from homology"/>
<accession>A0AAN7SV41</accession>
<keyword evidence="3" id="KW-0378">Hydrolase</keyword>
<evidence type="ECO:0000259" key="5">
    <source>
        <dbReference type="SMART" id="SM00849"/>
    </source>
</evidence>
<dbReference type="SUPFAM" id="SSF56281">
    <property type="entry name" value="Metallo-hydrolase/oxidoreductase"/>
    <property type="match status" value="1"/>
</dbReference>
<keyword evidence="2" id="KW-0479">Metal-binding</keyword>
<dbReference type="PANTHER" id="PTHR42978">
    <property type="entry name" value="QUORUM-QUENCHING LACTONASE YTNP-RELATED-RELATED"/>
    <property type="match status" value="1"/>
</dbReference>
<dbReference type="InterPro" id="IPR051013">
    <property type="entry name" value="MBL_superfamily_lactonases"/>
</dbReference>
<dbReference type="AlphaFoldDB" id="A0AAN7SV41"/>
<reference evidence="6 7" key="1">
    <citation type="submission" date="2023-08" db="EMBL/GenBank/DDBJ databases">
        <title>Black Yeasts Isolated from many extreme environments.</title>
        <authorList>
            <person name="Coleine C."/>
            <person name="Stajich J.E."/>
            <person name="Selbmann L."/>
        </authorList>
    </citation>
    <scope>NUCLEOTIDE SEQUENCE [LARGE SCALE GENOMIC DNA]</scope>
    <source>
        <strain evidence="6 7">CCFEE 5910</strain>
    </source>
</reference>
<comment type="similarity">
    <text evidence="1">Belongs to the metallo-beta-lactamase superfamily.</text>
</comment>
<evidence type="ECO:0000313" key="6">
    <source>
        <dbReference type="EMBL" id="KAK5082158.1"/>
    </source>
</evidence>
<dbReference type="Gene3D" id="3.60.15.10">
    <property type="entry name" value="Ribonuclease Z/Hydroxyacylglutathione hydrolase-like"/>
    <property type="match status" value="1"/>
</dbReference>
<dbReference type="GO" id="GO:0046872">
    <property type="term" value="F:metal ion binding"/>
    <property type="evidence" value="ECO:0007669"/>
    <property type="project" value="UniProtKB-KW"/>
</dbReference>
<dbReference type="EMBL" id="JAVRRJ010000008">
    <property type="protein sequence ID" value="KAK5082158.1"/>
    <property type="molecule type" value="Genomic_DNA"/>
</dbReference>
<dbReference type="PANTHER" id="PTHR42978:SF5">
    <property type="entry name" value="METALLO-BETA-LACTAMASE DOMAIN-CONTAINING PROTEIN"/>
    <property type="match status" value="1"/>
</dbReference>
<evidence type="ECO:0000256" key="2">
    <source>
        <dbReference type="ARBA" id="ARBA00022723"/>
    </source>
</evidence>
<sequence>MSSTFTDQVPLGEAVTVRVIDSTTRITNFPVKHLMGPDLTGFDVFPDLPTWSFLVEHRSGRKLLFDLGVPTDWRDLAPNVSNRLKSNGWDINVEKPTIDILREQNILPGDIEAIVWSHWHWDHIGNPNTFPTDTKLIVGPGFRDEKLPAYPANAQADVRQSDFEGRELMEIGFDEEQSLTIGQFRAYDYFGDGSFYLLDTPGHAVGHLAGLARTTNSPSTFILMGGDLTHHAGEIRPSPGLPIPSSIPVDDIPTLAARLSCGSSCPGAIFESMQETRGRKPASTTPFFEPAMGKDIPLAIKTIEKTQIADADENILYIFAHDSKIRGVVDLFPSSANNWKQKGWRQKLLWRFLEDFEVAAQQQKETMEKEGTKL</sequence>
<keyword evidence="4" id="KW-0862">Zinc</keyword>
<evidence type="ECO:0000256" key="3">
    <source>
        <dbReference type="ARBA" id="ARBA00022801"/>
    </source>
</evidence>
<evidence type="ECO:0000256" key="4">
    <source>
        <dbReference type="ARBA" id="ARBA00022833"/>
    </source>
</evidence>
<protein>
    <recommendedName>
        <fullName evidence="5">Metallo-beta-lactamase domain-containing protein</fullName>
    </recommendedName>
</protein>
<evidence type="ECO:0000256" key="1">
    <source>
        <dbReference type="ARBA" id="ARBA00007749"/>
    </source>
</evidence>